<protein>
    <submittedName>
        <fullName evidence="2">Uncharacterized protein</fullName>
    </submittedName>
</protein>
<reference evidence="2 3" key="1">
    <citation type="submission" date="2016-08" db="EMBL/GenBank/DDBJ databases">
        <title>A Parts List for Fungal Cellulosomes Revealed by Comparative Genomics.</title>
        <authorList>
            <consortium name="DOE Joint Genome Institute"/>
            <person name="Haitjema C.H."/>
            <person name="Gilmore S.P."/>
            <person name="Henske J.K."/>
            <person name="Solomon K.V."/>
            <person name="De Groot R."/>
            <person name="Kuo A."/>
            <person name="Mondo S.J."/>
            <person name="Salamov A.A."/>
            <person name="Labutti K."/>
            <person name="Zhao Z."/>
            <person name="Chiniquy J."/>
            <person name="Barry K."/>
            <person name="Brewer H.M."/>
            <person name="Purvine S.O."/>
            <person name="Wright A.T."/>
            <person name="Boxma B."/>
            <person name="Van Alen T."/>
            <person name="Hackstein J.H."/>
            <person name="Baker S.E."/>
            <person name="Grigoriev I.V."/>
            <person name="O'Malley M.A."/>
        </authorList>
    </citation>
    <scope>NUCLEOTIDE SEQUENCE [LARGE SCALE GENOMIC DNA]</scope>
    <source>
        <strain evidence="2 3">G1</strain>
    </source>
</reference>
<dbReference type="AlphaFoldDB" id="A0A1Y2CKJ7"/>
<keyword evidence="1" id="KW-0175">Coiled coil</keyword>
<dbReference type="EMBL" id="MCOG01000104">
    <property type="protein sequence ID" value="ORY47541.1"/>
    <property type="molecule type" value="Genomic_DNA"/>
</dbReference>
<comment type="caution">
    <text evidence="2">The sequence shown here is derived from an EMBL/GenBank/DDBJ whole genome shotgun (WGS) entry which is preliminary data.</text>
</comment>
<dbReference type="Proteomes" id="UP000193920">
    <property type="component" value="Unassembled WGS sequence"/>
</dbReference>
<feature type="coiled-coil region" evidence="1">
    <location>
        <begin position="266"/>
        <end position="297"/>
    </location>
</feature>
<evidence type="ECO:0000313" key="3">
    <source>
        <dbReference type="Proteomes" id="UP000193920"/>
    </source>
</evidence>
<proteinExistence type="predicted"/>
<dbReference type="OrthoDB" id="2446696at2759"/>
<evidence type="ECO:0000313" key="2">
    <source>
        <dbReference type="EMBL" id="ORY47541.1"/>
    </source>
</evidence>
<keyword evidence="3" id="KW-1185">Reference proteome</keyword>
<feature type="coiled-coil region" evidence="1">
    <location>
        <begin position="343"/>
        <end position="370"/>
    </location>
</feature>
<name>A0A1Y2CKJ7_9FUNG</name>
<evidence type="ECO:0000256" key="1">
    <source>
        <dbReference type="SAM" id="Coils"/>
    </source>
</evidence>
<accession>A0A1Y2CKJ7</accession>
<gene>
    <name evidence="2" type="ORF">LY90DRAFT_619801</name>
</gene>
<organism evidence="2 3">
    <name type="scientific">Neocallimastix californiae</name>
    <dbReference type="NCBI Taxonomy" id="1754190"/>
    <lineage>
        <taxon>Eukaryota</taxon>
        <taxon>Fungi</taxon>
        <taxon>Fungi incertae sedis</taxon>
        <taxon>Chytridiomycota</taxon>
        <taxon>Chytridiomycota incertae sedis</taxon>
        <taxon>Neocallimastigomycetes</taxon>
        <taxon>Neocallimastigales</taxon>
        <taxon>Neocallimastigaceae</taxon>
        <taxon>Neocallimastix</taxon>
    </lineage>
</organism>
<sequence>MNEDLTFFIDKINNLTILSPFRTRTDILVISDASEKGIGSSIFQIKNYELIDKYIESDLDISNNKDKIITMKGSHDTKNLVSHDENFAKNINKADYTQNFLQFILKFKNTNNTLENIKSKLFINSKDNKIADFLSRQYFNMSSSTNSNECNNIENLDSLEFNPSKKRKVMYSESEYFELFERCKQLADLNGRLSEKLCFTAEEATNYREVNKSLCSRISTLENSEQAMASQLLNKEKNKGKTNKGKQPESLNEMNDNADIIITYNNNNMEKELKNLKNDIENKYTKLNNNLINYKYNFKRSKFYFDTQNIIEKYPVFEDNLMKIKNEITNKINSLELRVSQKIRSQEIKINNLNRTIQILQNELEAIRRGLGDLPTYEESPNQSNANDIH</sequence>